<name>A0A5N6W7G9_9EURO</name>
<dbReference type="SUPFAM" id="SSF57414">
    <property type="entry name" value="Hairpin loop containing domain-like"/>
    <property type="match status" value="1"/>
</dbReference>
<dbReference type="Proteomes" id="UP000325433">
    <property type="component" value="Unassembled WGS sequence"/>
</dbReference>
<feature type="chain" id="PRO_5024875309" description="Apple domain-containing protein" evidence="1">
    <location>
        <begin position="19"/>
        <end position="152"/>
    </location>
</feature>
<keyword evidence="4" id="KW-1185">Reference proteome</keyword>
<dbReference type="AlphaFoldDB" id="A0A5N6W7G9"/>
<reference evidence="4" key="1">
    <citation type="submission" date="2019-04" db="EMBL/GenBank/DDBJ databases">
        <title>Friends and foes A comparative genomics studyof 23 Aspergillus species from section Flavi.</title>
        <authorList>
            <consortium name="DOE Joint Genome Institute"/>
            <person name="Kjaerbolling I."/>
            <person name="Vesth T."/>
            <person name="Frisvad J.C."/>
            <person name="Nybo J.L."/>
            <person name="Theobald S."/>
            <person name="Kildgaard S."/>
            <person name="Isbrandt T."/>
            <person name="Kuo A."/>
            <person name="Sato A."/>
            <person name="Lyhne E.K."/>
            <person name="Kogle M.E."/>
            <person name="Wiebenga A."/>
            <person name="Kun R.S."/>
            <person name="Lubbers R.J."/>
            <person name="Makela M.R."/>
            <person name="Barry K."/>
            <person name="Chovatia M."/>
            <person name="Clum A."/>
            <person name="Daum C."/>
            <person name="Haridas S."/>
            <person name="He G."/>
            <person name="LaButti K."/>
            <person name="Lipzen A."/>
            <person name="Mondo S."/>
            <person name="Riley R."/>
            <person name="Salamov A."/>
            <person name="Simmons B.A."/>
            <person name="Magnuson J.K."/>
            <person name="Henrissat B."/>
            <person name="Mortensen U.H."/>
            <person name="Larsen T.O."/>
            <person name="Devries R.P."/>
            <person name="Grigoriev I.V."/>
            <person name="Machida M."/>
            <person name="Baker S.E."/>
            <person name="Andersen M.R."/>
        </authorList>
    </citation>
    <scope>NUCLEOTIDE SEQUENCE [LARGE SCALE GENOMIC DNA]</scope>
    <source>
        <strain evidence="4">CBS 130015</strain>
    </source>
</reference>
<dbReference type="PROSITE" id="PS50948">
    <property type="entry name" value="PAN"/>
    <property type="match status" value="1"/>
</dbReference>
<organism evidence="3 4">
    <name type="scientific">Aspergillus transmontanensis</name>
    <dbReference type="NCBI Taxonomy" id="1034304"/>
    <lineage>
        <taxon>Eukaryota</taxon>
        <taxon>Fungi</taxon>
        <taxon>Dikarya</taxon>
        <taxon>Ascomycota</taxon>
        <taxon>Pezizomycotina</taxon>
        <taxon>Eurotiomycetes</taxon>
        <taxon>Eurotiomycetidae</taxon>
        <taxon>Eurotiales</taxon>
        <taxon>Aspergillaceae</taxon>
        <taxon>Aspergillus</taxon>
        <taxon>Aspergillus subgen. Circumdati</taxon>
    </lineage>
</organism>
<accession>A0A5N6W7G9</accession>
<dbReference type="Gene3D" id="3.50.4.10">
    <property type="entry name" value="Hepatocyte Growth Factor"/>
    <property type="match status" value="1"/>
</dbReference>
<dbReference type="InterPro" id="IPR003609">
    <property type="entry name" value="Pan_app"/>
</dbReference>
<evidence type="ECO:0000313" key="3">
    <source>
        <dbReference type="EMBL" id="KAE8315360.1"/>
    </source>
</evidence>
<feature type="domain" description="Apple" evidence="2">
    <location>
        <begin position="23"/>
        <end position="95"/>
    </location>
</feature>
<protein>
    <recommendedName>
        <fullName evidence="2">Apple domain-containing protein</fullName>
    </recommendedName>
</protein>
<evidence type="ECO:0000256" key="1">
    <source>
        <dbReference type="SAM" id="SignalP"/>
    </source>
</evidence>
<evidence type="ECO:0000313" key="4">
    <source>
        <dbReference type="Proteomes" id="UP000325433"/>
    </source>
</evidence>
<dbReference type="Pfam" id="PF00024">
    <property type="entry name" value="PAN_1"/>
    <property type="match status" value="1"/>
</dbReference>
<evidence type="ECO:0000259" key="2">
    <source>
        <dbReference type="PROSITE" id="PS50948"/>
    </source>
</evidence>
<dbReference type="EMBL" id="ML738313">
    <property type="protein sequence ID" value="KAE8315360.1"/>
    <property type="molecule type" value="Genomic_DNA"/>
</dbReference>
<proteinExistence type="predicted"/>
<keyword evidence="1" id="KW-0732">Signal</keyword>
<feature type="signal peptide" evidence="1">
    <location>
        <begin position="1"/>
        <end position="18"/>
    </location>
</feature>
<gene>
    <name evidence="3" type="ORF">BDV41DRAFT_531756</name>
</gene>
<sequence length="152" mass="16235">MFLLKALSLLLAVEAAAATSTPCTGSVLDDTISFFSQAPLTFSYEVNSTSLCAARCARLPNCYAWLYSTSGRECQLYRQQPVSQLYNPQFVSGICGESTKPVSYRIAPSSSLSLPSSVPSSLRAPGVSLFLCLPLLPPLPITRSSTGADESR</sequence>